<reference evidence="2" key="1">
    <citation type="journal article" date="2020" name="Stud. Mycol.">
        <title>101 Dothideomycetes genomes: a test case for predicting lifestyles and emergence of pathogens.</title>
        <authorList>
            <person name="Haridas S."/>
            <person name="Albert R."/>
            <person name="Binder M."/>
            <person name="Bloem J."/>
            <person name="Labutti K."/>
            <person name="Salamov A."/>
            <person name="Andreopoulos B."/>
            <person name="Baker S."/>
            <person name="Barry K."/>
            <person name="Bills G."/>
            <person name="Bluhm B."/>
            <person name="Cannon C."/>
            <person name="Castanera R."/>
            <person name="Culley D."/>
            <person name="Daum C."/>
            <person name="Ezra D."/>
            <person name="Gonzalez J."/>
            <person name="Henrissat B."/>
            <person name="Kuo A."/>
            <person name="Liang C."/>
            <person name="Lipzen A."/>
            <person name="Lutzoni F."/>
            <person name="Magnuson J."/>
            <person name="Mondo S."/>
            <person name="Nolan M."/>
            <person name="Ohm R."/>
            <person name="Pangilinan J."/>
            <person name="Park H.-J."/>
            <person name="Ramirez L."/>
            <person name="Alfaro M."/>
            <person name="Sun H."/>
            <person name="Tritt A."/>
            <person name="Yoshinaga Y."/>
            <person name="Zwiers L.-H."/>
            <person name="Turgeon B."/>
            <person name="Goodwin S."/>
            <person name="Spatafora J."/>
            <person name="Crous P."/>
            <person name="Grigoriev I."/>
        </authorList>
    </citation>
    <scope>NUCLEOTIDE SEQUENCE</scope>
    <source>
        <strain evidence="2">CBS 121167</strain>
    </source>
</reference>
<gene>
    <name evidence="2" type="ORF">K452DRAFT_292824</name>
</gene>
<sequence length="59" mass="6208">MTENDEQGSRPNAPRALRARPSPSIALFFRAVAPCLLLSALLACLLACLAQDWGGLAGL</sequence>
<evidence type="ECO:0000313" key="2">
    <source>
        <dbReference type="EMBL" id="KAF2135925.1"/>
    </source>
</evidence>
<dbReference type="EMBL" id="ML995543">
    <property type="protein sequence ID" value="KAF2135925.1"/>
    <property type="molecule type" value="Genomic_DNA"/>
</dbReference>
<proteinExistence type="predicted"/>
<dbReference type="GeneID" id="54298948"/>
<keyword evidence="1" id="KW-0812">Transmembrane</keyword>
<dbReference type="Proteomes" id="UP000799438">
    <property type="component" value="Unassembled WGS sequence"/>
</dbReference>
<keyword evidence="1" id="KW-1133">Transmembrane helix</keyword>
<feature type="transmembrane region" description="Helical" evidence="1">
    <location>
        <begin position="27"/>
        <end position="50"/>
    </location>
</feature>
<dbReference type="RefSeq" id="XP_033391643.1">
    <property type="nucleotide sequence ID" value="XM_033541452.1"/>
</dbReference>
<name>A0A6A6AY70_9PEZI</name>
<dbReference type="AlphaFoldDB" id="A0A6A6AY70"/>
<evidence type="ECO:0000256" key="1">
    <source>
        <dbReference type="SAM" id="Phobius"/>
    </source>
</evidence>
<evidence type="ECO:0000313" key="3">
    <source>
        <dbReference type="Proteomes" id="UP000799438"/>
    </source>
</evidence>
<keyword evidence="1" id="KW-0472">Membrane</keyword>
<keyword evidence="3" id="KW-1185">Reference proteome</keyword>
<accession>A0A6A6AY70</accession>
<organism evidence="2 3">
    <name type="scientific">Aplosporella prunicola CBS 121167</name>
    <dbReference type="NCBI Taxonomy" id="1176127"/>
    <lineage>
        <taxon>Eukaryota</taxon>
        <taxon>Fungi</taxon>
        <taxon>Dikarya</taxon>
        <taxon>Ascomycota</taxon>
        <taxon>Pezizomycotina</taxon>
        <taxon>Dothideomycetes</taxon>
        <taxon>Dothideomycetes incertae sedis</taxon>
        <taxon>Botryosphaeriales</taxon>
        <taxon>Aplosporellaceae</taxon>
        <taxon>Aplosporella</taxon>
    </lineage>
</organism>
<protein>
    <submittedName>
        <fullName evidence="2">Uncharacterized protein</fullName>
    </submittedName>
</protein>